<proteinExistence type="predicted"/>
<keyword evidence="3" id="KW-1185">Reference proteome</keyword>
<dbReference type="AlphaFoldDB" id="E3GF74"/>
<organism evidence="2 3">
    <name type="scientific">Eubacterium callanderi</name>
    <dbReference type="NCBI Taxonomy" id="53442"/>
    <lineage>
        <taxon>Bacteria</taxon>
        <taxon>Bacillati</taxon>
        <taxon>Bacillota</taxon>
        <taxon>Clostridia</taxon>
        <taxon>Eubacteriales</taxon>
        <taxon>Eubacteriaceae</taxon>
        <taxon>Eubacterium</taxon>
    </lineage>
</organism>
<reference key="1">
    <citation type="submission" date="2010-09" db="EMBL/GenBank/DDBJ databases">
        <authorList>
            <person name="Roh H."/>
            <person name="Ko H.-J."/>
            <person name="Kim D."/>
            <person name="Choi D.G."/>
            <person name="Park S."/>
            <person name="Kim S."/>
            <person name="Kim K.H."/>
            <person name="Chang I.S."/>
            <person name="Choi I.-G."/>
        </authorList>
    </citation>
    <scope>NUCLEOTIDE SEQUENCE</scope>
    <source>
        <strain>KIST612</strain>
    </source>
</reference>
<evidence type="ECO:0000313" key="3">
    <source>
        <dbReference type="Proteomes" id="UP000006873"/>
    </source>
</evidence>
<dbReference type="Gene3D" id="3.40.50.300">
    <property type="entry name" value="P-loop containing nucleotide triphosphate hydrolases"/>
    <property type="match status" value="1"/>
</dbReference>
<dbReference type="HOGENOM" id="CLU_026496_0_0_9"/>
<dbReference type="RefSeq" id="WP_013381518.1">
    <property type="nucleotide sequence ID" value="NC_014624.2"/>
</dbReference>
<evidence type="ECO:0000313" key="2">
    <source>
        <dbReference type="EMBL" id="ADO38208.1"/>
    </source>
</evidence>
<reference evidence="2 3" key="2">
    <citation type="journal article" date="2011" name="J. Bacteriol.">
        <title>Complete genome sequence of a carbon monoxide-utilizing acetogen, Eubacterium limosum KIST612.</title>
        <authorList>
            <person name="Roh H."/>
            <person name="Ko H.J."/>
            <person name="Kim D."/>
            <person name="Choi D.G."/>
            <person name="Park S."/>
            <person name="Kim S."/>
            <person name="Chang I.S."/>
            <person name="Choi I.G."/>
        </authorList>
    </citation>
    <scope>NUCLEOTIDE SEQUENCE [LARGE SCALE GENOMIC DNA]</scope>
    <source>
        <strain evidence="2 3">KIST612</strain>
    </source>
</reference>
<dbReference type="PANTHER" id="PTHR43581:SF4">
    <property type="entry name" value="ATP_GTP PHOSPHATASE"/>
    <property type="match status" value="1"/>
</dbReference>
<sequence>MDLYKTAKESGFLTNKSVLFKSIDGIYIKKFRTIEDKMLPLGKNITLISGKNGTMKSSLLGLIAHPFSSPNEAKDLYGEDLKTKMSDVFRLSLEKDTQRYLYYLNASGVLNNNGKDEIIHFSEPIRIYPRPKEGRHRITVSTKNEEGYGNFHLNTSYVNLKRLFPIIDTQAIESTKIQLNDSRQNFIYDAYYRILQKETFKKALPVTDSSGKFTFGPAHDQIYNYNTISSGEDNLGNIINKLLAFMENKFSDNYLNGIFCIDEIEAGFHPIAQVKLFNYLLSWSKRYNVQIVATTHSLYLIQHALSLQENDCNNEIRINMISTANVRNNNYNIISNPNYNTAYKELTFKSIEELEETYKIKVLCEDEVAAQYIRKAIGRTSITKKLDFIYGITGDSNNPGTSASSLCALVKHGTKLLSDTLVVFDADINIEKYIQYDVPCFNLPIMYKLPIEKAIIKFIYDLPGDDPIFKKLDKEKDSFISDFSDYGIKYLDDLNRIKSAKVKIYKDWHNNNKSVFQRIMQHYISSHNELINSFKTSFIKQLNTLLKNKTLPTFKV</sequence>
<accession>E3GF74</accession>
<dbReference type="KEGG" id="elm:ELI_3239"/>
<dbReference type="Proteomes" id="UP000006873">
    <property type="component" value="Chromosome"/>
</dbReference>
<dbReference type="EMBL" id="CP002273">
    <property type="protein sequence ID" value="ADO38208.1"/>
    <property type="molecule type" value="Genomic_DNA"/>
</dbReference>
<gene>
    <name evidence="2" type="ordered locus">ELI_3239</name>
</gene>
<dbReference type="Pfam" id="PF13175">
    <property type="entry name" value="AAA_15"/>
    <property type="match status" value="1"/>
</dbReference>
<dbReference type="SUPFAM" id="SSF52540">
    <property type="entry name" value="P-loop containing nucleoside triphosphate hydrolases"/>
    <property type="match status" value="1"/>
</dbReference>
<evidence type="ECO:0000259" key="1">
    <source>
        <dbReference type="Pfam" id="PF13175"/>
    </source>
</evidence>
<feature type="domain" description="Endonuclease GajA/Old nuclease/RecF-like AAA" evidence="1">
    <location>
        <begin position="172"/>
        <end position="301"/>
    </location>
</feature>
<dbReference type="GeneID" id="68364226"/>
<dbReference type="InterPro" id="IPR041685">
    <property type="entry name" value="AAA_GajA/Old/RecF-like"/>
</dbReference>
<dbReference type="PANTHER" id="PTHR43581">
    <property type="entry name" value="ATP/GTP PHOSPHATASE"/>
    <property type="match status" value="1"/>
</dbReference>
<name>E3GF74_9FIRM</name>
<dbReference type="InterPro" id="IPR051396">
    <property type="entry name" value="Bact_Antivir_Def_Nuclease"/>
</dbReference>
<dbReference type="eggNOG" id="COG1106">
    <property type="taxonomic scope" value="Bacteria"/>
</dbReference>
<protein>
    <recommendedName>
        <fullName evidence="1">Endonuclease GajA/Old nuclease/RecF-like AAA domain-containing protein</fullName>
    </recommendedName>
</protein>
<dbReference type="InterPro" id="IPR027417">
    <property type="entry name" value="P-loop_NTPase"/>
</dbReference>